<evidence type="ECO:0000313" key="3">
    <source>
        <dbReference type="Proteomes" id="UP000735302"/>
    </source>
</evidence>
<gene>
    <name evidence="2" type="ORF">PoB_004456300</name>
</gene>
<sequence length="102" mass="11153">MADPCSEQEFPLSAEQVVRPGVDSGVASRAVLASCVRAPHRLVVWSPLVTFCRPVRPDGKLSGFRSLNLHSHVVSRIIGFYFCTHVGVGVDVLLWLTLIVLL</sequence>
<evidence type="ECO:0000313" key="2">
    <source>
        <dbReference type="EMBL" id="GFO18058.1"/>
    </source>
</evidence>
<dbReference type="AlphaFoldDB" id="A0AAV4BGT9"/>
<feature type="transmembrane region" description="Helical" evidence="1">
    <location>
        <begin position="78"/>
        <end position="101"/>
    </location>
</feature>
<protein>
    <submittedName>
        <fullName evidence="2">Uncharacterized protein</fullName>
    </submittedName>
</protein>
<keyword evidence="1" id="KW-0472">Membrane</keyword>
<accession>A0AAV4BGT9</accession>
<name>A0AAV4BGT9_9GAST</name>
<proteinExistence type="predicted"/>
<organism evidence="2 3">
    <name type="scientific">Plakobranchus ocellatus</name>
    <dbReference type="NCBI Taxonomy" id="259542"/>
    <lineage>
        <taxon>Eukaryota</taxon>
        <taxon>Metazoa</taxon>
        <taxon>Spiralia</taxon>
        <taxon>Lophotrochozoa</taxon>
        <taxon>Mollusca</taxon>
        <taxon>Gastropoda</taxon>
        <taxon>Heterobranchia</taxon>
        <taxon>Euthyneura</taxon>
        <taxon>Panpulmonata</taxon>
        <taxon>Sacoglossa</taxon>
        <taxon>Placobranchoidea</taxon>
        <taxon>Plakobranchidae</taxon>
        <taxon>Plakobranchus</taxon>
    </lineage>
</organism>
<dbReference type="Proteomes" id="UP000735302">
    <property type="component" value="Unassembled WGS sequence"/>
</dbReference>
<evidence type="ECO:0000256" key="1">
    <source>
        <dbReference type="SAM" id="Phobius"/>
    </source>
</evidence>
<dbReference type="EMBL" id="BLXT01004926">
    <property type="protein sequence ID" value="GFO18058.1"/>
    <property type="molecule type" value="Genomic_DNA"/>
</dbReference>
<keyword evidence="1" id="KW-1133">Transmembrane helix</keyword>
<keyword evidence="3" id="KW-1185">Reference proteome</keyword>
<keyword evidence="1" id="KW-0812">Transmembrane</keyword>
<comment type="caution">
    <text evidence="2">The sequence shown here is derived from an EMBL/GenBank/DDBJ whole genome shotgun (WGS) entry which is preliminary data.</text>
</comment>
<reference evidence="2 3" key="1">
    <citation type="journal article" date="2021" name="Elife">
        <title>Chloroplast acquisition without the gene transfer in kleptoplastic sea slugs, Plakobranchus ocellatus.</title>
        <authorList>
            <person name="Maeda T."/>
            <person name="Takahashi S."/>
            <person name="Yoshida T."/>
            <person name="Shimamura S."/>
            <person name="Takaki Y."/>
            <person name="Nagai Y."/>
            <person name="Toyoda A."/>
            <person name="Suzuki Y."/>
            <person name="Arimoto A."/>
            <person name="Ishii H."/>
            <person name="Satoh N."/>
            <person name="Nishiyama T."/>
            <person name="Hasebe M."/>
            <person name="Maruyama T."/>
            <person name="Minagawa J."/>
            <person name="Obokata J."/>
            <person name="Shigenobu S."/>
        </authorList>
    </citation>
    <scope>NUCLEOTIDE SEQUENCE [LARGE SCALE GENOMIC DNA]</scope>
</reference>